<gene>
    <name evidence="5" type="ORF">BRAFLDRAFT_76605</name>
</gene>
<reference evidence="5" key="1">
    <citation type="journal article" date="2008" name="Nature">
        <title>The amphioxus genome and the evolution of the chordate karyotype.</title>
        <authorList>
            <consortium name="US DOE Joint Genome Institute (JGI-PGF)"/>
            <person name="Putnam N.H."/>
            <person name="Butts T."/>
            <person name="Ferrier D.E.K."/>
            <person name="Furlong R.F."/>
            <person name="Hellsten U."/>
            <person name="Kawashima T."/>
            <person name="Robinson-Rechavi M."/>
            <person name="Shoguchi E."/>
            <person name="Terry A."/>
            <person name="Yu J.-K."/>
            <person name="Benito-Gutierrez E.L."/>
            <person name="Dubchak I."/>
            <person name="Garcia-Fernandez J."/>
            <person name="Gibson-Brown J.J."/>
            <person name="Grigoriev I.V."/>
            <person name="Horton A.C."/>
            <person name="de Jong P.J."/>
            <person name="Jurka J."/>
            <person name="Kapitonov V.V."/>
            <person name="Kohara Y."/>
            <person name="Kuroki Y."/>
            <person name="Lindquist E."/>
            <person name="Lucas S."/>
            <person name="Osoegawa K."/>
            <person name="Pennacchio L.A."/>
            <person name="Salamov A.A."/>
            <person name="Satou Y."/>
            <person name="Sauka-Spengler T."/>
            <person name="Schmutz J."/>
            <person name="Shin-I T."/>
            <person name="Toyoda A."/>
            <person name="Bronner-Fraser M."/>
            <person name="Fujiyama A."/>
            <person name="Holland L.Z."/>
            <person name="Holland P.W.H."/>
            <person name="Satoh N."/>
            <person name="Rokhsar D.S."/>
        </authorList>
    </citation>
    <scope>NUCLEOTIDE SEQUENCE [LARGE SCALE GENOMIC DNA]</scope>
    <source>
        <strain evidence="5">S238N-H82</strain>
        <tissue evidence="5">Testes</tissue>
    </source>
</reference>
<dbReference type="CDD" id="cd00051">
    <property type="entry name" value="EFh"/>
    <property type="match status" value="2"/>
</dbReference>
<dbReference type="PROSITE" id="PS00018">
    <property type="entry name" value="EF_HAND_1"/>
    <property type="match status" value="2"/>
</dbReference>
<dbReference type="SUPFAM" id="SSF47473">
    <property type="entry name" value="EF-hand"/>
    <property type="match status" value="1"/>
</dbReference>
<dbReference type="EMBL" id="GG666644">
    <property type="protein sequence ID" value="EEN46359.1"/>
    <property type="molecule type" value="Genomic_DNA"/>
</dbReference>
<dbReference type="FunFam" id="1.10.238.10:FF:000527">
    <property type="entry name" value="Calmodulin-3"/>
    <property type="match status" value="1"/>
</dbReference>
<dbReference type="STRING" id="7739.C3ZMA3"/>
<dbReference type="PANTHER" id="PTHR23048:SF0">
    <property type="entry name" value="CALMODULIN LIKE 3"/>
    <property type="match status" value="1"/>
</dbReference>
<proteinExistence type="inferred from homology"/>
<dbReference type="PROSITE" id="PS50222">
    <property type="entry name" value="EF_HAND_2"/>
    <property type="match status" value="3"/>
</dbReference>
<accession>C3ZMA3</accession>
<dbReference type="SMART" id="SM00054">
    <property type="entry name" value="EFh"/>
    <property type="match status" value="4"/>
</dbReference>
<keyword evidence="2" id="KW-0677">Repeat</keyword>
<evidence type="ECO:0000259" key="4">
    <source>
        <dbReference type="PROSITE" id="PS50222"/>
    </source>
</evidence>
<dbReference type="eggNOG" id="KOG0027">
    <property type="taxonomic scope" value="Eukaryota"/>
</dbReference>
<dbReference type="GO" id="GO:0005509">
    <property type="term" value="F:calcium ion binding"/>
    <property type="evidence" value="ECO:0007669"/>
    <property type="project" value="InterPro"/>
</dbReference>
<dbReference type="Pfam" id="PF13202">
    <property type="entry name" value="EF-hand_5"/>
    <property type="match status" value="1"/>
</dbReference>
<keyword evidence="3" id="KW-0106">Calcium</keyword>
<evidence type="ECO:0000256" key="2">
    <source>
        <dbReference type="ARBA" id="ARBA00022737"/>
    </source>
</evidence>
<feature type="domain" description="EF-hand" evidence="4">
    <location>
        <begin position="157"/>
        <end position="192"/>
    </location>
</feature>
<dbReference type="Pfam" id="PF00036">
    <property type="entry name" value="EF-hand_1"/>
    <property type="match status" value="1"/>
</dbReference>
<evidence type="ECO:0000256" key="3">
    <source>
        <dbReference type="ARBA" id="ARBA00022837"/>
    </source>
</evidence>
<organism>
    <name type="scientific">Branchiostoma floridae</name>
    <name type="common">Florida lancelet</name>
    <name type="synonym">Amphioxus</name>
    <dbReference type="NCBI Taxonomy" id="7739"/>
    <lineage>
        <taxon>Eukaryota</taxon>
        <taxon>Metazoa</taxon>
        <taxon>Chordata</taxon>
        <taxon>Cephalochordata</taxon>
        <taxon>Leptocardii</taxon>
        <taxon>Amphioxiformes</taxon>
        <taxon>Branchiostomatidae</taxon>
        <taxon>Branchiostoma</taxon>
    </lineage>
</organism>
<sequence>MPRHSQSSKRLHYRGSLDTVKYAGTLGWNPPYRDHCTLGALAKLREAFCAVDRDNDGTITIKELGTLMRSLGQNPTENEMEDISNDVDPDGEGAINFVDFLHVMAKRQSDTEREDELRAAFRAFDADNNGYIEYFYYSYTMHKTELRNVMTDICDDITREDIDEMFQHFDRNGDGRIKYEEFISSVMAMEREELQQKK</sequence>
<dbReference type="Pfam" id="PF13499">
    <property type="entry name" value="EF-hand_7"/>
    <property type="match status" value="1"/>
</dbReference>
<dbReference type="InterPro" id="IPR011992">
    <property type="entry name" value="EF-hand-dom_pair"/>
</dbReference>
<protein>
    <recommendedName>
        <fullName evidence="4">EF-hand domain-containing protein</fullName>
    </recommendedName>
</protein>
<feature type="domain" description="EF-hand" evidence="4">
    <location>
        <begin position="39"/>
        <end position="74"/>
    </location>
</feature>
<dbReference type="Gene3D" id="1.10.238.10">
    <property type="entry name" value="EF-hand"/>
    <property type="match status" value="2"/>
</dbReference>
<evidence type="ECO:0000313" key="5">
    <source>
        <dbReference type="EMBL" id="EEN46359.1"/>
    </source>
</evidence>
<name>C3ZMA3_BRAFL</name>
<dbReference type="PANTHER" id="PTHR23048">
    <property type="entry name" value="MYOSIN LIGHT CHAIN 1, 3"/>
    <property type="match status" value="1"/>
</dbReference>
<dbReference type="InterPro" id="IPR018247">
    <property type="entry name" value="EF_Hand_1_Ca_BS"/>
</dbReference>
<feature type="domain" description="EF-hand" evidence="4">
    <location>
        <begin position="112"/>
        <end position="147"/>
    </location>
</feature>
<dbReference type="InterPro" id="IPR050230">
    <property type="entry name" value="CALM/Myosin/TropC-like"/>
</dbReference>
<dbReference type="InParanoid" id="C3ZMA3"/>
<dbReference type="InterPro" id="IPR002048">
    <property type="entry name" value="EF_hand_dom"/>
</dbReference>
<evidence type="ECO:0000256" key="1">
    <source>
        <dbReference type="ARBA" id="ARBA00009763"/>
    </source>
</evidence>
<dbReference type="AlphaFoldDB" id="C3ZMA3"/>
<comment type="similarity">
    <text evidence="1">Belongs to the calmodulin family.</text>
</comment>